<evidence type="ECO:0000256" key="1">
    <source>
        <dbReference type="SAM" id="Phobius"/>
    </source>
</evidence>
<protein>
    <submittedName>
        <fullName evidence="2">Uncharacterized protein</fullName>
    </submittedName>
</protein>
<evidence type="ECO:0000313" key="3">
    <source>
        <dbReference type="Proteomes" id="UP001499851"/>
    </source>
</evidence>
<name>A0ABP4T1H2_9ACTN</name>
<keyword evidence="1" id="KW-0812">Transmembrane</keyword>
<accession>A0ABP4T1H2</accession>
<feature type="transmembrane region" description="Helical" evidence="1">
    <location>
        <begin position="439"/>
        <end position="459"/>
    </location>
</feature>
<keyword evidence="3" id="KW-1185">Reference proteome</keyword>
<organism evidence="2 3">
    <name type="scientific">Glycomyces endophyticus</name>
    <dbReference type="NCBI Taxonomy" id="480996"/>
    <lineage>
        <taxon>Bacteria</taxon>
        <taxon>Bacillati</taxon>
        <taxon>Actinomycetota</taxon>
        <taxon>Actinomycetes</taxon>
        <taxon>Glycomycetales</taxon>
        <taxon>Glycomycetaceae</taxon>
        <taxon>Glycomyces</taxon>
    </lineage>
</organism>
<dbReference type="EMBL" id="BAAAQF010000010">
    <property type="protein sequence ID" value="GAA1680677.1"/>
    <property type="molecule type" value="Genomic_DNA"/>
</dbReference>
<keyword evidence="1" id="KW-1133">Transmembrane helix</keyword>
<keyword evidence="1" id="KW-0472">Membrane</keyword>
<gene>
    <name evidence="2" type="ORF">GCM10009830_29660</name>
</gene>
<proteinExistence type="predicted"/>
<feature type="transmembrane region" description="Helical" evidence="1">
    <location>
        <begin position="248"/>
        <end position="270"/>
    </location>
</feature>
<feature type="transmembrane region" description="Helical" evidence="1">
    <location>
        <begin position="215"/>
        <end position="236"/>
    </location>
</feature>
<sequence length="466" mass="49101">MSHTPVIARPRPDGDPLATRLDLAHRTASPPRLLIRAVAAVAALAAMLTALAVAAAAANDALDVIGHEAGPQVVATTDLYFALSDADAQVATLLLLGTSDATATAAAETRYAQRRGEIAAALLEAHRLAGDDAAQRTTIEAVMEHYGEYEQLAAEALLLADQAAYPQGQAPPEVVAAYREAGDLMSGRLLPLSYNLTLENATAVREAYDRSENRIGTGLLVVAVAGLTALAALVWLQLHIARGFGRVFNPSLLVATAVCLLYLGTGLAVLTAEQSAQETAKEDGFDNALSLARANAVSNALYVDQVRFLLDTERADIYEQTLLDKAQSLHYEEAGNLDEYRDLVAAAWTDPAGVPAGTAGLLSDGFTDSTAAWDAARAWQSLMDADAAMRTGTGTEGERLASVSAAYDAYDTALAALSEEHLDTFRAGIEDGEQAIADFAFLLPAAMVSLAAFTFTGIAPRLREFR</sequence>
<evidence type="ECO:0000313" key="2">
    <source>
        <dbReference type="EMBL" id="GAA1680677.1"/>
    </source>
</evidence>
<comment type="caution">
    <text evidence="2">The sequence shown here is derived from an EMBL/GenBank/DDBJ whole genome shotgun (WGS) entry which is preliminary data.</text>
</comment>
<dbReference type="Proteomes" id="UP001499851">
    <property type="component" value="Unassembled WGS sequence"/>
</dbReference>
<feature type="transmembrane region" description="Helical" evidence="1">
    <location>
        <begin position="33"/>
        <end position="58"/>
    </location>
</feature>
<dbReference type="RefSeq" id="WP_344487669.1">
    <property type="nucleotide sequence ID" value="NZ_BAAAQF010000010.1"/>
</dbReference>
<reference evidence="3" key="1">
    <citation type="journal article" date="2019" name="Int. J. Syst. Evol. Microbiol.">
        <title>The Global Catalogue of Microorganisms (GCM) 10K type strain sequencing project: providing services to taxonomists for standard genome sequencing and annotation.</title>
        <authorList>
            <consortium name="The Broad Institute Genomics Platform"/>
            <consortium name="The Broad Institute Genome Sequencing Center for Infectious Disease"/>
            <person name="Wu L."/>
            <person name="Ma J."/>
        </authorList>
    </citation>
    <scope>NUCLEOTIDE SEQUENCE [LARGE SCALE GENOMIC DNA]</scope>
    <source>
        <strain evidence="3">JCM 16001</strain>
    </source>
</reference>